<dbReference type="Pfam" id="PF00567">
    <property type="entry name" value="TUDOR"/>
    <property type="match status" value="2"/>
</dbReference>
<evidence type="ECO:0000313" key="2">
    <source>
        <dbReference type="Proteomes" id="UP001652626"/>
    </source>
</evidence>
<name>A0A8B8IU57_VANTA</name>
<evidence type="ECO:0000313" key="3">
    <source>
        <dbReference type="RefSeq" id="XP_026500685.2"/>
    </source>
</evidence>
<dbReference type="InterPro" id="IPR035437">
    <property type="entry name" value="SNase_OB-fold_sf"/>
</dbReference>
<reference evidence="3" key="1">
    <citation type="submission" date="2025-08" db="UniProtKB">
        <authorList>
            <consortium name="RefSeq"/>
        </authorList>
    </citation>
    <scope>IDENTIFICATION</scope>
    <source>
        <tissue evidence="3">Whole body</tissue>
    </source>
</reference>
<gene>
    <name evidence="3" type="primary">LOC113404126</name>
</gene>
<sequence>MEELELLINNFDITKFDIKTDHWVHVVHIINPHNFYVRPTKYNAFIQKLELIKPTIKPSSVSEHDFVIYNMDQKGQEAKYARGKIFNGSNENCDKFNIFALDYGYFHRSVPKEHLWQCNQNLSKIPPLALFCQLANCAALGGNDWSEESIDAFKYYVKNERARMIIIDKTFDKLVVELINSNPSDIATLMALTGYSTLGYVHNAISRMPTIVPEKLYFKFKNININEMLHVRVQSGRSLNAFYVAEVNDYQNYITEYDTITYYTKKEPKLIKEKFKLNTPMCIKNDLGKYERAIIKDIIVPETKAIVKLVDWGKEEQGHIANMKQIPQQYLKLPVVAIYCSAEEKQVWDNSLYRFLCPGFEFLIQIKQLGKGFESPNIVKIIPLHGTS</sequence>
<organism evidence="2 3">
    <name type="scientific">Vanessa tameamea</name>
    <name type="common">Kamehameha butterfly</name>
    <dbReference type="NCBI Taxonomy" id="334116"/>
    <lineage>
        <taxon>Eukaryota</taxon>
        <taxon>Metazoa</taxon>
        <taxon>Ecdysozoa</taxon>
        <taxon>Arthropoda</taxon>
        <taxon>Hexapoda</taxon>
        <taxon>Insecta</taxon>
        <taxon>Pterygota</taxon>
        <taxon>Neoptera</taxon>
        <taxon>Endopterygota</taxon>
        <taxon>Lepidoptera</taxon>
        <taxon>Glossata</taxon>
        <taxon>Ditrysia</taxon>
        <taxon>Papilionoidea</taxon>
        <taxon>Nymphalidae</taxon>
        <taxon>Nymphalinae</taxon>
        <taxon>Vanessa</taxon>
    </lineage>
</organism>
<dbReference type="Gene3D" id="2.30.30.140">
    <property type="match status" value="2"/>
</dbReference>
<dbReference type="GO" id="GO:0005737">
    <property type="term" value="C:cytoplasm"/>
    <property type="evidence" value="ECO:0007669"/>
    <property type="project" value="UniProtKB-ARBA"/>
</dbReference>
<dbReference type="PANTHER" id="PTHR16442">
    <property type="entry name" value="RING FINGER PROTEIN 17"/>
    <property type="match status" value="1"/>
</dbReference>
<dbReference type="Gene3D" id="2.40.50.90">
    <property type="match status" value="1"/>
</dbReference>
<keyword evidence="2" id="KW-1185">Reference proteome</keyword>
<proteinExistence type="predicted"/>
<dbReference type="AlphaFoldDB" id="A0A8B8IU57"/>
<dbReference type="OMA" id="HCQLANC"/>
<dbReference type="OrthoDB" id="407432at2759"/>
<dbReference type="GeneID" id="113404126"/>
<dbReference type="RefSeq" id="XP_026500685.2">
    <property type="nucleotide sequence ID" value="XM_026644900.2"/>
</dbReference>
<evidence type="ECO:0000259" key="1">
    <source>
        <dbReference type="Pfam" id="PF00567"/>
    </source>
</evidence>
<dbReference type="InterPro" id="IPR002999">
    <property type="entry name" value="Tudor"/>
</dbReference>
<dbReference type="Proteomes" id="UP001652626">
    <property type="component" value="Chromosome Z"/>
</dbReference>
<dbReference type="SUPFAM" id="SSF63748">
    <property type="entry name" value="Tudor/PWWP/MBT"/>
    <property type="match status" value="2"/>
</dbReference>
<feature type="domain" description="Tudor" evidence="1">
    <location>
        <begin position="24"/>
        <end position="136"/>
    </location>
</feature>
<feature type="domain" description="Tudor" evidence="1">
    <location>
        <begin position="233"/>
        <end position="341"/>
    </location>
</feature>
<accession>A0A8B8IU57</accession>
<protein>
    <submittedName>
        <fullName evidence="3">Uncharacterized protein LOC113404126</fullName>
    </submittedName>
</protein>
<dbReference type="PANTHER" id="PTHR16442:SF1">
    <property type="entry name" value="RING FINGER PROTEIN 17"/>
    <property type="match status" value="1"/>
</dbReference>